<reference evidence="3" key="1">
    <citation type="submission" date="2020-02" db="EMBL/GenBank/DDBJ databases">
        <title>Draft genome sequence of Candidatus Afipia apatlaquensis IBT-C3, a potential strain for decolorization of textile dyes.</title>
        <authorList>
            <person name="Sanchez-Reyes A."/>
            <person name="Breton-Deval L."/>
            <person name="Mangelson H."/>
            <person name="Sanchez-Flores A."/>
        </authorList>
    </citation>
    <scope>NUCLEOTIDE SEQUENCE [LARGE SCALE GENOMIC DNA]</scope>
    <source>
        <strain evidence="3">IBT-C3</strain>
    </source>
</reference>
<keyword evidence="4" id="KW-1185">Reference proteome</keyword>
<dbReference type="EMBL" id="JAAMRR010000887">
    <property type="protein sequence ID" value="NGX96920.1"/>
    <property type="molecule type" value="Genomic_DNA"/>
</dbReference>
<evidence type="ECO:0000313" key="3">
    <source>
        <dbReference type="EMBL" id="NGX96920.1"/>
    </source>
</evidence>
<feature type="transmembrane region" description="Helical" evidence="2">
    <location>
        <begin position="39"/>
        <end position="57"/>
    </location>
</feature>
<evidence type="ECO:0000256" key="1">
    <source>
        <dbReference type="SAM" id="MobiDB-lite"/>
    </source>
</evidence>
<name>A0A7C9RHA2_9BRAD</name>
<comment type="caution">
    <text evidence="3">The sequence shown here is derived from an EMBL/GenBank/DDBJ whole genome shotgun (WGS) entry which is preliminary data.</text>
</comment>
<keyword evidence="2" id="KW-0472">Membrane</keyword>
<gene>
    <name evidence="3" type="ORF">G4V63_17405</name>
</gene>
<dbReference type="AlphaFoldDB" id="A0A7C9RHA2"/>
<feature type="compositionally biased region" description="Basic and acidic residues" evidence="1">
    <location>
        <begin position="88"/>
        <end position="100"/>
    </location>
</feature>
<sequence>MMQRADHEGPEDFEKPDTFSALRGFAGHLTGFVGQSRTAAASIAVVLLLSVGMIFFLRGDDTPPPRRVQEFMIVNVVPPPPPPPPPPPEEKPPEEQKMVDQPEIKEPEIKEEAKVEEPADAPADVLPPGPLELNAPAEGPGDAFNMRSGTGNGAGGGGGGGSRWGYYAAIVQQQIEAALRTNPKTRNIGAQIRLSLWVDSTGRITRVQFSPSTGDPEADAVIRSNLLVGLVLRERPAADMPMPVQTRVTARRPG</sequence>
<protein>
    <submittedName>
        <fullName evidence="3">Energy transducer TonB</fullName>
    </submittedName>
</protein>
<evidence type="ECO:0000313" key="4">
    <source>
        <dbReference type="Proteomes" id="UP000480266"/>
    </source>
</evidence>
<proteinExistence type="predicted"/>
<feature type="region of interest" description="Disordered" evidence="1">
    <location>
        <begin position="75"/>
        <end position="100"/>
    </location>
</feature>
<dbReference type="SUPFAM" id="SSF74653">
    <property type="entry name" value="TolA/TonB C-terminal domain"/>
    <property type="match status" value="1"/>
</dbReference>
<feature type="region of interest" description="Disordered" evidence="1">
    <location>
        <begin position="132"/>
        <end position="158"/>
    </location>
</feature>
<organism evidence="3 4">
    <name type="scientific">Candidatus Afipia apatlaquensis</name>
    <dbReference type="NCBI Taxonomy" id="2712852"/>
    <lineage>
        <taxon>Bacteria</taxon>
        <taxon>Pseudomonadati</taxon>
        <taxon>Pseudomonadota</taxon>
        <taxon>Alphaproteobacteria</taxon>
        <taxon>Hyphomicrobiales</taxon>
        <taxon>Nitrobacteraceae</taxon>
        <taxon>Afipia</taxon>
    </lineage>
</organism>
<keyword evidence="2" id="KW-0812">Transmembrane</keyword>
<dbReference type="Proteomes" id="UP000480266">
    <property type="component" value="Unassembled WGS sequence"/>
</dbReference>
<feature type="compositionally biased region" description="Pro residues" evidence="1">
    <location>
        <begin position="77"/>
        <end position="87"/>
    </location>
</feature>
<keyword evidence="2" id="KW-1133">Transmembrane helix</keyword>
<evidence type="ECO:0000256" key="2">
    <source>
        <dbReference type="SAM" id="Phobius"/>
    </source>
</evidence>
<accession>A0A7C9RHA2</accession>